<dbReference type="STRING" id="648757.Rvan_1896"/>
<gene>
    <name evidence="4" type="ordered locus">Rvan_1896</name>
</gene>
<accession>E3I097</accession>
<organism evidence="4 5">
    <name type="scientific">Rhodomicrobium vannielii (strain ATCC 17100 / DSM 162 / LMG 4299 / NCIMB 10020 / ATH 3.1.1)</name>
    <dbReference type="NCBI Taxonomy" id="648757"/>
    <lineage>
        <taxon>Bacteria</taxon>
        <taxon>Pseudomonadati</taxon>
        <taxon>Pseudomonadota</taxon>
        <taxon>Alphaproteobacteria</taxon>
        <taxon>Hyphomicrobiales</taxon>
        <taxon>Hyphomicrobiaceae</taxon>
        <taxon>Rhodomicrobium</taxon>
    </lineage>
</organism>
<dbReference type="AlphaFoldDB" id="E3I097"/>
<keyword evidence="5" id="KW-1185">Reference proteome</keyword>
<feature type="coiled-coil region" evidence="1">
    <location>
        <begin position="199"/>
        <end position="259"/>
    </location>
</feature>
<dbReference type="KEGG" id="rva:Rvan_1896"/>
<feature type="region of interest" description="Disordered" evidence="2">
    <location>
        <begin position="94"/>
        <end position="113"/>
    </location>
</feature>
<dbReference type="RefSeq" id="WP_013419522.1">
    <property type="nucleotide sequence ID" value="NC_014664.1"/>
</dbReference>
<dbReference type="eggNOG" id="COG0419">
    <property type="taxonomic scope" value="Bacteria"/>
</dbReference>
<evidence type="ECO:0000256" key="1">
    <source>
        <dbReference type="SAM" id="Coils"/>
    </source>
</evidence>
<dbReference type="InterPro" id="IPR038729">
    <property type="entry name" value="Rad50/SbcC_AAA"/>
</dbReference>
<protein>
    <submittedName>
        <fullName evidence="4">Exonuclease protein</fullName>
    </submittedName>
</protein>
<dbReference type="Pfam" id="PF13476">
    <property type="entry name" value="AAA_23"/>
    <property type="match status" value="1"/>
</dbReference>
<dbReference type="EMBL" id="CP002292">
    <property type="protein sequence ID" value="ADP71132.1"/>
    <property type="molecule type" value="Genomic_DNA"/>
</dbReference>
<dbReference type="GO" id="GO:0006302">
    <property type="term" value="P:double-strand break repair"/>
    <property type="evidence" value="ECO:0007669"/>
    <property type="project" value="InterPro"/>
</dbReference>
<dbReference type="GO" id="GO:0004527">
    <property type="term" value="F:exonuclease activity"/>
    <property type="evidence" value="ECO:0007669"/>
    <property type="project" value="UniProtKB-KW"/>
</dbReference>
<dbReference type="PANTHER" id="PTHR32114">
    <property type="entry name" value="ABC TRANSPORTER ABCH.3"/>
    <property type="match status" value="1"/>
</dbReference>
<proteinExistence type="predicted"/>
<dbReference type="Proteomes" id="UP000001399">
    <property type="component" value="Chromosome"/>
</dbReference>
<keyword evidence="4" id="KW-0378">Hydrolase</keyword>
<dbReference type="HOGENOM" id="CLU_004785_2_1_5"/>
<feature type="domain" description="Rad50/SbcC-type AAA" evidence="3">
    <location>
        <begin position="6"/>
        <end position="213"/>
    </location>
</feature>
<dbReference type="GO" id="GO:0016887">
    <property type="term" value="F:ATP hydrolysis activity"/>
    <property type="evidence" value="ECO:0007669"/>
    <property type="project" value="InterPro"/>
</dbReference>
<feature type="coiled-coil region" evidence="1">
    <location>
        <begin position="673"/>
        <end position="773"/>
    </location>
</feature>
<sequence length="1022" mass="110500">MKPIYLVIQAFGPFAGRHVVDFRHALDCGLFGIYGSTGSGKSSIFNAMTFALFGEAVKEKVDNASLRSHHAAPNLPTQVEFVFAIGDHQYRVARSPEQERPAKRGGGTTSEPHRARLFDVTGKPAEALNDEAPGSLIAEGKVRDVNLKVEALLGYKAEQFRQIVLLPQGRFETFLTADTSQRMGILRELFDVSLYRSITERMKERADDAEKEVRRQRDVCEGLLQSAGFTGMDALAIGIEEARKNVELKLEELTACKAQGAAAFAALQTAAQQDKSFQQYAAAISALNGLKQKADAFAVKRERVSSARKAQTLVAFDDQVRIEQKGVADLAEALANARALRSAAEKNYADREKAHALLAGRKDEFEQKRVRERDLLKHRETLLGTAAHRDELTSAIAALDATNTTLDAGTRAATRARDEALRCQNALDAERGNQVQRAGLRASIAGLNADLTAALTFETKSREIATAKAGLTRQTAAFDDASRSLEAAKAAMTDAESALFRNHAALLAGRLIDGKPCLVCGSLHHPSPAEGGDESERVAADYESAREKLRVAQDHYDRASVARATAQAHHAQIARNLAELKAPAQASTQLRDTLQAAEASLKKLGVDRDLAVLEATLGKAQAAVAKADSDIEAARQARDAAETCKALANQRLEQALTSIPNDLRNSPALDRAIDEAKRAIQQYDASLRAAEEAKDKAKEAFIAADRDATNAESNLAEARRKLAAAQSAFDEARAAAGLSPEAYQASKPFIASIEALEEDIRRYATAVAIASEDVRKAEEATKDLNRPDIDALKKAHDGAEQAQKFADEACHDARHVLETREKLQKDVTARLRHVEKLEAETAPVRELARYMSGKDGAKVDLETFAIGAMFDRVLEAANARMRPMTANRYTLVREPETKGAGRKGLGLCVDDIYTGRTRPTSTLSGGETFIAALALALGLSDVVESTNGAIRLDTIFIDEGFGSLDADNESGTLDRVLTALHNLAGQTRAVGVISHVPLVRQHIPNGFEIVPAANGSMIEARF</sequence>
<dbReference type="SUPFAM" id="SSF52540">
    <property type="entry name" value="P-loop containing nucleoside triphosphate hydrolases"/>
    <property type="match status" value="1"/>
</dbReference>
<evidence type="ECO:0000259" key="3">
    <source>
        <dbReference type="Pfam" id="PF13476"/>
    </source>
</evidence>
<dbReference type="InterPro" id="IPR027417">
    <property type="entry name" value="P-loop_NTPase"/>
</dbReference>
<keyword evidence="4" id="KW-0540">Nuclease</keyword>
<keyword evidence="4" id="KW-0269">Exonuclease</keyword>
<dbReference type="Gene3D" id="3.40.50.300">
    <property type="entry name" value="P-loop containing nucleotide triphosphate hydrolases"/>
    <property type="match status" value="2"/>
</dbReference>
<dbReference type="Pfam" id="PF13558">
    <property type="entry name" value="SbcC_Walker_B"/>
    <property type="match status" value="1"/>
</dbReference>
<evidence type="ECO:0000313" key="4">
    <source>
        <dbReference type="EMBL" id="ADP71132.1"/>
    </source>
</evidence>
<evidence type="ECO:0000313" key="5">
    <source>
        <dbReference type="Proteomes" id="UP000001399"/>
    </source>
</evidence>
<reference evidence="5" key="1">
    <citation type="journal article" date="2011" name="J. Bacteriol.">
        <title>Genome sequences of eight morphologically diverse alphaproteobacteria.</title>
        <authorList>
            <consortium name="US DOE Joint Genome Institute"/>
            <person name="Brown P.J."/>
            <person name="Kysela D.T."/>
            <person name="Buechlein A."/>
            <person name="Hemmerich C."/>
            <person name="Brun Y.V."/>
        </authorList>
    </citation>
    <scope>NUCLEOTIDE SEQUENCE [LARGE SCALE GENOMIC DNA]</scope>
    <source>
        <strain evidence="5">ATCC 17100 / ATH 3.1.1 / DSM 162 / LMG 4299</strain>
    </source>
</reference>
<dbReference type="OrthoDB" id="9795626at2"/>
<keyword evidence="1" id="KW-0175">Coiled coil</keyword>
<dbReference type="SUPFAM" id="SSF57997">
    <property type="entry name" value="Tropomyosin"/>
    <property type="match status" value="1"/>
</dbReference>
<dbReference type="PANTHER" id="PTHR32114:SF2">
    <property type="entry name" value="ABC TRANSPORTER ABCH.3"/>
    <property type="match status" value="1"/>
</dbReference>
<evidence type="ECO:0000256" key="2">
    <source>
        <dbReference type="SAM" id="MobiDB-lite"/>
    </source>
</evidence>
<name>E3I097_RHOVT</name>